<feature type="compositionally biased region" description="Polar residues" evidence="1">
    <location>
        <begin position="47"/>
        <end position="58"/>
    </location>
</feature>
<sequence length="70" mass="7080">MASSLRSTSRLVETDADNLCTTELRLGPPGIISGGETPAKTMKRALESTTDSVASGTGPSADDDTAAPAK</sequence>
<dbReference type="EnsemblPlants" id="LPERR07G04620.1">
    <property type="protein sequence ID" value="LPERR07G04620.1"/>
    <property type="gene ID" value="LPERR07G04620"/>
</dbReference>
<feature type="compositionally biased region" description="Acidic residues" evidence="1">
    <location>
        <begin position="61"/>
        <end position="70"/>
    </location>
</feature>
<reference evidence="2" key="3">
    <citation type="submission" date="2015-04" db="UniProtKB">
        <authorList>
            <consortium name="EnsemblPlants"/>
        </authorList>
    </citation>
    <scope>IDENTIFICATION</scope>
</reference>
<accession>A0A0D9WW85</accession>
<organism evidence="2 3">
    <name type="scientific">Leersia perrieri</name>
    <dbReference type="NCBI Taxonomy" id="77586"/>
    <lineage>
        <taxon>Eukaryota</taxon>
        <taxon>Viridiplantae</taxon>
        <taxon>Streptophyta</taxon>
        <taxon>Embryophyta</taxon>
        <taxon>Tracheophyta</taxon>
        <taxon>Spermatophyta</taxon>
        <taxon>Magnoliopsida</taxon>
        <taxon>Liliopsida</taxon>
        <taxon>Poales</taxon>
        <taxon>Poaceae</taxon>
        <taxon>BOP clade</taxon>
        <taxon>Oryzoideae</taxon>
        <taxon>Oryzeae</taxon>
        <taxon>Oryzinae</taxon>
        <taxon>Leersia</taxon>
    </lineage>
</organism>
<protein>
    <submittedName>
        <fullName evidence="2">Uncharacterized protein</fullName>
    </submittedName>
</protein>
<reference evidence="2 3" key="1">
    <citation type="submission" date="2012-08" db="EMBL/GenBank/DDBJ databases">
        <title>Oryza genome evolution.</title>
        <authorList>
            <person name="Wing R.A."/>
        </authorList>
    </citation>
    <scope>NUCLEOTIDE SEQUENCE</scope>
</reference>
<dbReference type="Gramene" id="LPERR07G04620.1">
    <property type="protein sequence ID" value="LPERR07G04620.1"/>
    <property type="gene ID" value="LPERR07G04620"/>
</dbReference>
<dbReference type="STRING" id="77586.A0A0D9WW85"/>
<keyword evidence="3" id="KW-1185">Reference proteome</keyword>
<evidence type="ECO:0000313" key="2">
    <source>
        <dbReference type="EnsemblPlants" id="LPERR07G04620.1"/>
    </source>
</evidence>
<name>A0A0D9WW85_9ORYZ</name>
<proteinExistence type="predicted"/>
<dbReference type="HOGENOM" id="CLU_2761452_0_0_1"/>
<dbReference type="Proteomes" id="UP000032180">
    <property type="component" value="Chromosome 7"/>
</dbReference>
<evidence type="ECO:0000256" key="1">
    <source>
        <dbReference type="SAM" id="MobiDB-lite"/>
    </source>
</evidence>
<evidence type="ECO:0000313" key="3">
    <source>
        <dbReference type="Proteomes" id="UP000032180"/>
    </source>
</evidence>
<dbReference type="AlphaFoldDB" id="A0A0D9WW85"/>
<reference evidence="3" key="2">
    <citation type="submission" date="2013-12" db="EMBL/GenBank/DDBJ databases">
        <authorList>
            <person name="Yu Y."/>
            <person name="Lee S."/>
            <person name="de Baynast K."/>
            <person name="Wissotski M."/>
            <person name="Liu L."/>
            <person name="Talag J."/>
            <person name="Goicoechea J."/>
            <person name="Angelova A."/>
            <person name="Jetty R."/>
            <person name="Kudrna D."/>
            <person name="Golser W."/>
            <person name="Rivera L."/>
            <person name="Zhang J."/>
            <person name="Wing R."/>
        </authorList>
    </citation>
    <scope>NUCLEOTIDE SEQUENCE</scope>
</reference>
<feature type="region of interest" description="Disordered" evidence="1">
    <location>
        <begin position="22"/>
        <end position="70"/>
    </location>
</feature>